<dbReference type="PANTHER" id="PTHR34580">
    <property type="match status" value="1"/>
</dbReference>
<dbReference type="Pfam" id="PF13280">
    <property type="entry name" value="WYL"/>
    <property type="match status" value="1"/>
</dbReference>
<evidence type="ECO:0000313" key="3">
    <source>
        <dbReference type="EMBL" id="BAH98321.1"/>
    </source>
</evidence>
<dbReference type="PROSITE" id="PS52050">
    <property type="entry name" value="WYL"/>
    <property type="match status" value="1"/>
</dbReference>
<dbReference type="PATRIC" id="fig|634452.3.peg.169"/>
<dbReference type="KEGG" id="apt:APA01_01660"/>
<sequence length="333" mass="36881">MRFEKAGMIIKLARLLAGTAEGMTIDEIAITFHVSRRTAERLKATVEAIFPQLEAITDGHKLRFRITGGLDRFLQAPTSDELSELHSAAKELKLRGSSLQSSLLNSLGEKIKSSLRPTDKHKLAPDIDALTVTSGYVIPIGPQPFADPNVLEVVRSAIKSGNCLTFIYGKNANFRRTVSPWGILYGRSYYLVGPALGKQKPALWRFDKLHLIEIDGQAILPPTDWSISDFSARSFGVFQEKPQKIILHFTPQAAYDASRFLFHRDQITTQQPDGSVVIQFTASGSLEIANHLFTWGNSVAIVEPQSLREKLCEMLESALQHHKATTISDVSSP</sequence>
<protein>
    <submittedName>
        <fullName evidence="3">Uncharacterized protein</fullName>
    </submittedName>
</protein>
<organism evidence="3 4">
    <name type="scientific">Acetobacter pasteurianus (strain NBRC 105184 / IFO 3283-01)</name>
    <dbReference type="NCBI Taxonomy" id="634452"/>
    <lineage>
        <taxon>Bacteria</taxon>
        <taxon>Pseudomonadati</taxon>
        <taxon>Pseudomonadota</taxon>
        <taxon>Alphaproteobacteria</taxon>
        <taxon>Acetobacterales</taxon>
        <taxon>Acetobacteraceae</taxon>
        <taxon>Acetobacter</taxon>
    </lineage>
</organism>
<dbReference type="InterPro" id="IPR026881">
    <property type="entry name" value="WYL_dom"/>
</dbReference>
<name>C7JB45_ACEP3</name>
<dbReference type="Proteomes" id="UP000000948">
    <property type="component" value="Chromosome"/>
</dbReference>
<dbReference type="eggNOG" id="COG2378">
    <property type="taxonomic scope" value="Bacteria"/>
</dbReference>
<dbReference type="AlphaFoldDB" id="C7JB45"/>
<dbReference type="Pfam" id="PF25583">
    <property type="entry name" value="WCX"/>
    <property type="match status" value="1"/>
</dbReference>
<dbReference type="BioCyc" id="APAS634452:APA01_RS00830-MONOMER"/>
<dbReference type="EMBL" id="AP011121">
    <property type="protein sequence ID" value="BAH98321.1"/>
    <property type="molecule type" value="Genomic_DNA"/>
</dbReference>
<accession>C7JB45</accession>
<evidence type="ECO:0000259" key="1">
    <source>
        <dbReference type="Pfam" id="PF13280"/>
    </source>
</evidence>
<dbReference type="InterPro" id="IPR051534">
    <property type="entry name" value="CBASS_pafABC_assoc_protein"/>
</dbReference>
<dbReference type="HOGENOM" id="CLU_041141_4_1_5"/>
<gene>
    <name evidence="3" type="ordered locus">APA01_01660</name>
</gene>
<reference evidence="3 4" key="1">
    <citation type="journal article" date="2009" name="Nucleic Acids Res.">
        <title>Whole-genome analyses reveal genetic instability of Acetobacter pasteurianus.</title>
        <authorList>
            <person name="Azuma Y."/>
            <person name="Hosoyama A."/>
            <person name="Matsutani M."/>
            <person name="Furuya N."/>
            <person name="Horikawa H."/>
            <person name="Harada T."/>
            <person name="Hirakawa H."/>
            <person name="Kuhara S."/>
            <person name="Matsushita K."/>
            <person name="Fujita N."/>
            <person name="Shirai M."/>
        </authorList>
    </citation>
    <scope>NUCLEOTIDE SEQUENCE [LARGE SCALE GENOMIC DNA]</scope>
    <source>
        <strain evidence="4">NBRC 105184 / IFO 3283-01</strain>
    </source>
</reference>
<dbReference type="PANTHER" id="PTHR34580:SF1">
    <property type="entry name" value="PROTEIN PAFC"/>
    <property type="match status" value="1"/>
</dbReference>
<evidence type="ECO:0000313" key="4">
    <source>
        <dbReference type="Proteomes" id="UP000000948"/>
    </source>
</evidence>
<evidence type="ECO:0000259" key="2">
    <source>
        <dbReference type="Pfam" id="PF25583"/>
    </source>
</evidence>
<proteinExistence type="predicted"/>
<dbReference type="RefSeq" id="WP_012812343.1">
    <property type="nucleotide sequence ID" value="NC_013209.1"/>
</dbReference>
<dbReference type="InterPro" id="IPR057727">
    <property type="entry name" value="WCX_dom"/>
</dbReference>
<dbReference type="STRING" id="634452.APA01_01660"/>
<feature type="domain" description="WYL" evidence="1">
    <location>
        <begin position="150"/>
        <end position="212"/>
    </location>
</feature>
<feature type="domain" description="WCX" evidence="2">
    <location>
        <begin position="242"/>
        <end position="319"/>
    </location>
</feature>